<organism evidence="3 4">
    <name type="scientific">Sporothrix epigloea</name>
    <dbReference type="NCBI Taxonomy" id="1892477"/>
    <lineage>
        <taxon>Eukaryota</taxon>
        <taxon>Fungi</taxon>
        <taxon>Dikarya</taxon>
        <taxon>Ascomycota</taxon>
        <taxon>Pezizomycotina</taxon>
        <taxon>Sordariomycetes</taxon>
        <taxon>Sordariomycetidae</taxon>
        <taxon>Ophiostomatales</taxon>
        <taxon>Ophiostomataceae</taxon>
        <taxon>Sporothrix</taxon>
    </lineage>
</organism>
<dbReference type="Gene3D" id="3.10.129.10">
    <property type="entry name" value="Hotdog Thioesterase"/>
    <property type="match status" value="1"/>
</dbReference>
<dbReference type="SUPFAM" id="SSF54637">
    <property type="entry name" value="Thioesterase/thiol ester dehydrase-isomerase"/>
    <property type="match status" value="1"/>
</dbReference>
<accession>A0ABP0E0R3</accession>
<feature type="domain" description="Thioesterase" evidence="2">
    <location>
        <begin position="179"/>
        <end position="245"/>
    </location>
</feature>
<dbReference type="Pfam" id="PF03061">
    <property type="entry name" value="4HBT"/>
    <property type="match status" value="1"/>
</dbReference>
<evidence type="ECO:0000256" key="1">
    <source>
        <dbReference type="SAM" id="MobiDB-lite"/>
    </source>
</evidence>
<comment type="caution">
    <text evidence="3">The sequence shown here is derived from an EMBL/GenBank/DDBJ whole genome shotgun (WGS) entry which is preliminary data.</text>
</comment>
<protein>
    <recommendedName>
        <fullName evidence="2">Thioesterase domain-containing protein</fullName>
    </recommendedName>
</protein>
<evidence type="ECO:0000313" key="4">
    <source>
        <dbReference type="Proteomes" id="UP001642501"/>
    </source>
</evidence>
<dbReference type="CDD" id="cd03443">
    <property type="entry name" value="PaaI_thioesterase"/>
    <property type="match status" value="1"/>
</dbReference>
<dbReference type="Proteomes" id="UP001642501">
    <property type="component" value="Unassembled WGS sequence"/>
</dbReference>
<dbReference type="InterPro" id="IPR052061">
    <property type="entry name" value="PTE-AB_protein"/>
</dbReference>
<feature type="region of interest" description="Disordered" evidence="1">
    <location>
        <begin position="20"/>
        <end position="42"/>
    </location>
</feature>
<dbReference type="InterPro" id="IPR029069">
    <property type="entry name" value="HotDog_dom_sf"/>
</dbReference>
<dbReference type="PANTHER" id="PTHR47260">
    <property type="entry name" value="UPF0644 PROTEIN PB2B4.06"/>
    <property type="match status" value="1"/>
</dbReference>
<evidence type="ECO:0000259" key="2">
    <source>
        <dbReference type="Pfam" id="PF03061"/>
    </source>
</evidence>
<evidence type="ECO:0000313" key="3">
    <source>
        <dbReference type="EMBL" id="CAK7272777.1"/>
    </source>
</evidence>
<sequence length="285" mass="31018">MHNATGHVLLCQNSVPLNAAYSAHSPDTQPNQEPVYQPPQPQPQRSRVWRVAIFLFRAWLYLSIGSIVGKYATAFVLAGRNEETNLKLVTLEDEQDAERITTHILSHPLARELETDPHYHATHPHYKLPAVFRVGNVTADTLIGPGLMAVPPLVWQDAAGQDLVMILHVGKGLCGHPDIVHGGFVATLLDEALAWCCFKAVPYGIAMTATLDVNYRAPTPADSYLVLRAHTEKVEGRKAIVKGRLEILSDPGSSEPGTLLAEASGLFVSPRSARALAGLRTFVGM</sequence>
<dbReference type="EMBL" id="CAWUOM010000115">
    <property type="protein sequence ID" value="CAK7272777.1"/>
    <property type="molecule type" value="Genomic_DNA"/>
</dbReference>
<dbReference type="PANTHER" id="PTHR47260:SF6">
    <property type="entry name" value="THIOESTERASE DOMAIN-CONTAINING PROTEIN"/>
    <property type="match status" value="1"/>
</dbReference>
<proteinExistence type="predicted"/>
<gene>
    <name evidence="3" type="ORF">SEPCBS57363_005319</name>
</gene>
<dbReference type="InterPro" id="IPR006683">
    <property type="entry name" value="Thioestr_dom"/>
</dbReference>
<name>A0ABP0E0R3_9PEZI</name>
<keyword evidence="4" id="KW-1185">Reference proteome</keyword>
<reference evidence="3 4" key="1">
    <citation type="submission" date="2024-01" db="EMBL/GenBank/DDBJ databases">
        <authorList>
            <person name="Allen C."/>
            <person name="Tagirdzhanova G."/>
        </authorList>
    </citation>
    <scope>NUCLEOTIDE SEQUENCE [LARGE SCALE GENOMIC DNA]</scope>
    <source>
        <strain evidence="3 4">CBS 573.63</strain>
    </source>
</reference>